<evidence type="ECO:0000256" key="8">
    <source>
        <dbReference type="SAM" id="Phobius"/>
    </source>
</evidence>
<evidence type="ECO:0000256" key="2">
    <source>
        <dbReference type="ARBA" id="ARBA00022448"/>
    </source>
</evidence>
<sequence>MPKFFGLGAEDYDRIYSDRELFSRILKLFKPHRRSMTIVIIFITLSSITYGMIPYLMSLIIKQLEGPSSTSVLIFFIINLFILNSLGFIFNYVNRRQGNRMVYRVCYNLRRQTNLRVLEQDLSFFDKFPTGKIVSRINSDGQKFGGSVTLVTELIASFLIFFIVFIPMLLVSPLLTGIFMLMIPIVFLFAISFRKVARKKSLYGQRSLAQVNAFVQESMAGIQIIKSFRQEKSQFSTFQAINNQSFKVNMSRALFLNILFPSLDILIAVLYALLIFFGGNFIVQGTLDAGDIYLFLQSSLLLFEPLLQMASFWPQFQDGMSAAERIFALQDSQSYIKQGDYVIEKIKGEIEFANLEFGYSSEKPVFKDFNLKIQPGETIAIVGHTGAGKSSLTKVLLRLYEYQSGDVRVDGHNIRDISLKEFRQQIGFIPQTPFLWADTIENNVKYGSLNATRDQVIEAINQTGGIKWVNNLDNGLETYILERGKVLSMGQRQLIVFARVLLQNPSILILDEATASVDPFTELKIQEAMEKVMQARTTIIIAHRLTTVKNVDRIIVLDHGKIVEEGNHENLMNKKGYYARLYNTYFRHQSYEFLSTIKHKKE</sequence>
<name>A0A0F9S2A9_9ZZZZ</name>
<dbReference type="InterPro" id="IPR003593">
    <property type="entry name" value="AAA+_ATPase"/>
</dbReference>
<dbReference type="GO" id="GO:0015421">
    <property type="term" value="F:ABC-type oligopeptide transporter activity"/>
    <property type="evidence" value="ECO:0007669"/>
    <property type="project" value="TreeGrafter"/>
</dbReference>
<gene>
    <name evidence="11" type="ORF">LCGC14_0507220</name>
</gene>
<dbReference type="PROSITE" id="PS50929">
    <property type="entry name" value="ABC_TM1F"/>
    <property type="match status" value="1"/>
</dbReference>
<evidence type="ECO:0000259" key="9">
    <source>
        <dbReference type="PROSITE" id="PS50893"/>
    </source>
</evidence>
<dbReference type="AlphaFoldDB" id="A0A0F9S2A9"/>
<keyword evidence="5" id="KW-0067">ATP-binding</keyword>
<dbReference type="GO" id="GO:0005524">
    <property type="term" value="F:ATP binding"/>
    <property type="evidence" value="ECO:0007669"/>
    <property type="project" value="UniProtKB-KW"/>
</dbReference>
<feature type="transmembrane region" description="Helical" evidence="8">
    <location>
        <begin position="254"/>
        <end position="277"/>
    </location>
</feature>
<evidence type="ECO:0008006" key="12">
    <source>
        <dbReference type="Google" id="ProtNLM"/>
    </source>
</evidence>
<evidence type="ECO:0000256" key="6">
    <source>
        <dbReference type="ARBA" id="ARBA00022989"/>
    </source>
</evidence>
<dbReference type="CDD" id="cd07346">
    <property type="entry name" value="ABC_6TM_exporters"/>
    <property type="match status" value="1"/>
</dbReference>
<protein>
    <recommendedName>
        <fullName evidence="12">ABC transporter ATP-binding protein</fullName>
    </recommendedName>
</protein>
<organism evidence="11">
    <name type="scientific">marine sediment metagenome</name>
    <dbReference type="NCBI Taxonomy" id="412755"/>
    <lineage>
        <taxon>unclassified sequences</taxon>
        <taxon>metagenomes</taxon>
        <taxon>ecological metagenomes</taxon>
    </lineage>
</organism>
<dbReference type="InterPro" id="IPR036640">
    <property type="entry name" value="ABC1_TM_sf"/>
</dbReference>
<evidence type="ECO:0000256" key="7">
    <source>
        <dbReference type="ARBA" id="ARBA00023136"/>
    </source>
</evidence>
<dbReference type="Pfam" id="PF00005">
    <property type="entry name" value="ABC_tran"/>
    <property type="match status" value="1"/>
</dbReference>
<evidence type="ECO:0000256" key="5">
    <source>
        <dbReference type="ARBA" id="ARBA00022840"/>
    </source>
</evidence>
<dbReference type="EMBL" id="LAZR01000608">
    <property type="protein sequence ID" value="KKN62910.1"/>
    <property type="molecule type" value="Genomic_DNA"/>
</dbReference>
<dbReference type="InterPro" id="IPR039421">
    <property type="entry name" value="Type_1_exporter"/>
</dbReference>
<evidence type="ECO:0000256" key="4">
    <source>
        <dbReference type="ARBA" id="ARBA00022741"/>
    </source>
</evidence>
<dbReference type="PROSITE" id="PS50893">
    <property type="entry name" value="ABC_TRANSPORTER_2"/>
    <property type="match status" value="1"/>
</dbReference>
<keyword evidence="3 8" id="KW-0812">Transmembrane</keyword>
<keyword evidence="2" id="KW-0813">Transport</keyword>
<evidence type="ECO:0000256" key="3">
    <source>
        <dbReference type="ARBA" id="ARBA00022692"/>
    </source>
</evidence>
<reference evidence="11" key="1">
    <citation type="journal article" date="2015" name="Nature">
        <title>Complex archaea that bridge the gap between prokaryotes and eukaryotes.</title>
        <authorList>
            <person name="Spang A."/>
            <person name="Saw J.H."/>
            <person name="Jorgensen S.L."/>
            <person name="Zaremba-Niedzwiedzka K."/>
            <person name="Martijn J."/>
            <person name="Lind A.E."/>
            <person name="van Eijk R."/>
            <person name="Schleper C."/>
            <person name="Guy L."/>
            <person name="Ettema T.J."/>
        </authorList>
    </citation>
    <scope>NUCLEOTIDE SEQUENCE</scope>
</reference>
<evidence type="ECO:0000259" key="10">
    <source>
        <dbReference type="PROSITE" id="PS50929"/>
    </source>
</evidence>
<dbReference type="FunFam" id="3.40.50.300:FF:000287">
    <property type="entry name" value="Multidrug ABC transporter ATP-binding protein"/>
    <property type="match status" value="1"/>
</dbReference>
<feature type="transmembrane region" description="Helical" evidence="8">
    <location>
        <begin position="73"/>
        <end position="93"/>
    </location>
</feature>
<accession>A0A0F9S2A9</accession>
<dbReference type="SUPFAM" id="SSF52540">
    <property type="entry name" value="P-loop containing nucleoside triphosphate hydrolases"/>
    <property type="match status" value="1"/>
</dbReference>
<dbReference type="PANTHER" id="PTHR43394">
    <property type="entry name" value="ATP-DEPENDENT PERMEASE MDL1, MITOCHONDRIAL"/>
    <property type="match status" value="1"/>
</dbReference>
<feature type="transmembrane region" description="Helical" evidence="8">
    <location>
        <begin position="174"/>
        <end position="193"/>
    </location>
</feature>
<feature type="domain" description="ABC transporter" evidence="9">
    <location>
        <begin position="350"/>
        <end position="584"/>
    </location>
</feature>
<proteinExistence type="predicted"/>
<keyword evidence="6 8" id="KW-1133">Transmembrane helix</keyword>
<feature type="transmembrane region" description="Helical" evidence="8">
    <location>
        <begin position="144"/>
        <end position="168"/>
    </location>
</feature>
<feature type="transmembrane region" description="Helical" evidence="8">
    <location>
        <begin position="36"/>
        <end position="61"/>
    </location>
</feature>
<dbReference type="Gene3D" id="3.40.50.300">
    <property type="entry name" value="P-loop containing nucleotide triphosphate hydrolases"/>
    <property type="match status" value="1"/>
</dbReference>
<dbReference type="InterPro" id="IPR011527">
    <property type="entry name" value="ABC1_TM_dom"/>
</dbReference>
<comment type="caution">
    <text evidence="11">The sequence shown here is derived from an EMBL/GenBank/DDBJ whole genome shotgun (WGS) entry which is preliminary data.</text>
</comment>
<keyword evidence="7 8" id="KW-0472">Membrane</keyword>
<dbReference type="GO" id="GO:0016020">
    <property type="term" value="C:membrane"/>
    <property type="evidence" value="ECO:0007669"/>
    <property type="project" value="UniProtKB-SubCell"/>
</dbReference>
<evidence type="ECO:0000313" key="11">
    <source>
        <dbReference type="EMBL" id="KKN62910.1"/>
    </source>
</evidence>
<comment type="subcellular location">
    <subcellularLocation>
        <location evidence="1">Membrane</location>
        <topology evidence="1">Multi-pass membrane protein</topology>
    </subcellularLocation>
</comment>
<dbReference type="Gene3D" id="1.20.1560.10">
    <property type="entry name" value="ABC transporter type 1, transmembrane domain"/>
    <property type="match status" value="1"/>
</dbReference>
<evidence type="ECO:0000256" key="1">
    <source>
        <dbReference type="ARBA" id="ARBA00004141"/>
    </source>
</evidence>
<keyword evidence="4" id="KW-0547">Nucleotide-binding</keyword>
<feature type="domain" description="ABC transmembrane type-1" evidence="10">
    <location>
        <begin position="38"/>
        <end position="318"/>
    </location>
</feature>
<dbReference type="InterPro" id="IPR003439">
    <property type="entry name" value="ABC_transporter-like_ATP-bd"/>
</dbReference>
<dbReference type="SMART" id="SM00382">
    <property type="entry name" value="AAA"/>
    <property type="match status" value="1"/>
</dbReference>
<dbReference type="GO" id="GO:0016887">
    <property type="term" value="F:ATP hydrolysis activity"/>
    <property type="evidence" value="ECO:0007669"/>
    <property type="project" value="InterPro"/>
</dbReference>
<dbReference type="PANTHER" id="PTHR43394:SF1">
    <property type="entry name" value="ATP-BINDING CASSETTE SUB-FAMILY B MEMBER 10, MITOCHONDRIAL"/>
    <property type="match status" value="1"/>
</dbReference>
<dbReference type="Pfam" id="PF00664">
    <property type="entry name" value="ABC_membrane"/>
    <property type="match status" value="1"/>
</dbReference>
<dbReference type="InterPro" id="IPR027417">
    <property type="entry name" value="P-loop_NTPase"/>
</dbReference>
<dbReference type="SUPFAM" id="SSF90123">
    <property type="entry name" value="ABC transporter transmembrane region"/>
    <property type="match status" value="1"/>
</dbReference>